<dbReference type="OrthoDB" id="5447300at2"/>
<dbReference type="SUPFAM" id="SSF56219">
    <property type="entry name" value="DNase I-like"/>
    <property type="match status" value="1"/>
</dbReference>
<reference evidence="2 3" key="1">
    <citation type="submission" date="2018-03" db="EMBL/GenBank/DDBJ databases">
        <authorList>
            <person name="Keele B.F."/>
        </authorList>
    </citation>
    <scope>NUCLEOTIDE SEQUENCE [LARGE SCALE GENOMIC DNA]</scope>
    <source>
        <strain evidence="2 3">YL28-9</strain>
    </source>
</reference>
<dbReference type="InterPro" id="IPR051916">
    <property type="entry name" value="GPI-anchor_lipid_remodeler"/>
</dbReference>
<keyword evidence="2" id="KW-0255">Endonuclease</keyword>
<evidence type="ECO:0000259" key="1">
    <source>
        <dbReference type="Pfam" id="PF03372"/>
    </source>
</evidence>
<feature type="domain" description="Endonuclease/exonuclease/phosphatase" evidence="1">
    <location>
        <begin position="1"/>
        <end position="223"/>
    </location>
</feature>
<keyword evidence="2" id="KW-0540">Nuclease</keyword>
<dbReference type="GO" id="GO:0004519">
    <property type="term" value="F:endonuclease activity"/>
    <property type="evidence" value="ECO:0007669"/>
    <property type="project" value="UniProtKB-KW"/>
</dbReference>
<gene>
    <name evidence="2" type="ORF">C7T94_02010</name>
</gene>
<keyword evidence="2" id="KW-0269">Exonuclease</keyword>
<dbReference type="GO" id="GO:0004527">
    <property type="term" value="F:exonuclease activity"/>
    <property type="evidence" value="ECO:0007669"/>
    <property type="project" value="UniProtKB-KW"/>
</dbReference>
<dbReference type="Pfam" id="PF03372">
    <property type="entry name" value="Exo_endo_phos"/>
    <property type="match status" value="1"/>
</dbReference>
<organism evidence="2 3">
    <name type="scientific">Pedobacter yulinensis</name>
    <dbReference type="NCBI Taxonomy" id="2126353"/>
    <lineage>
        <taxon>Bacteria</taxon>
        <taxon>Pseudomonadati</taxon>
        <taxon>Bacteroidota</taxon>
        <taxon>Sphingobacteriia</taxon>
        <taxon>Sphingobacteriales</taxon>
        <taxon>Sphingobacteriaceae</taxon>
        <taxon>Pedobacter</taxon>
    </lineage>
</organism>
<dbReference type="InterPro" id="IPR036691">
    <property type="entry name" value="Endo/exonu/phosph_ase_sf"/>
</dbReference>
<sequence length="233" mass="25548">MSYNIHHANPPSKPDSIDLEAIARVIAAQKPDVVALQEVDVRTGRSGKIDEAALLASNLKMHVYFAKGIDHDGGDYGVAILSKYPFAKTEKHALPHNDDPKAEPRVLALTEIRLPGKRTILFACTHLDAQRNHENRVMQVKAINTLLKDQKLPVVLAGDLNAEPGSEPINLLDEVFTRSCTDCAPTIPVVNPRKTIDHIAFVKNNKISVRSHDVIAESYASDHLPVVSVLTIP</sequence>
<dbReference type="Proteomes" id="UP000240912">
    <property type="component" value="Unassembled WGS sequence"/>
</dbReference>
<evidence type="ECO:0000313" key="3">
    <source>
        <dbReference type="Proteomes" id="UP000240912"/>
    </source>
</evidence>
<comment type="caution">
    <text evidence="2">The sequence shown here is derived from an EMBL/GenBank/DDBJ whole genome shotgun (WGS) entry which is preliminary data.</text>
</comment>
<name>A0A2T3HS96_9SPHI</name>
<dbReference type="PANTHER" id="PTHR14859:SF15">
    <property type="entry name" value="ENDONUCLEASE_EXONUCLEASE_PHOSPHATASE DOMAIN-CONTAINING PROTEIN"/>
    <property type="match status" value="1"/>
</dbReference>
<keyword evidence="3" id="KW-1185">Reference proteome</keyword>
<dbReference type="GO" id="GO:0016020">
    <property type="term" value="C:membrane"/>
    <property type="evidence" value="ECO:0007669"/>
    <property type="project" value="GOC"/>
</dbReference>
<dbReference type="GO" id="GO:0006506">
    <property type="term" value="P:GPI anchor biosynthetic process"/>
    <property type="evidence" value="ECO:0007669"/>
    <property type="project" value="TreeGrafter"/>
</dbReference>
<dbReference type="Gene3D" id="3.60.10.10">
    <property type="entry name" value="Endonuclease/exonuclease/phosphatase"/>
    <property type="match status" value="1"/>
</dbReference>
<protein>
    <submittedName>
        <fullName evidence="2">Endonuclease/exonuclease/phosphatase</fullName>
    </submittedName>
</protein>
<dbReference type="InterPro" id="IPR005135">
    <property type="entry name" value="Endo/exonuclease/phosphatase"/>
</dbReference>
<proteinExistence type="predicted"/>
<keyword evidence="2" id="KW-0378">Hydrolase</keyword>
<dbReference type="AlphaFoldDB" id="A0A2T3HS96"/>
<accession>A0A2T3HS96</accession>
<dbReference type="PANTHER" id="PTHR14859">
    <property type="entry name" value="CALCOFLUOR WHITE HYPERSENSITIVE PROTEIN PRECURSOR"/>
    <property type="match status" value="1"/>
</dbReference>
<evidence type="ECO:0000313" key="2">
    <source>
        <dbReference type="EMBL" id="PST85283.1"/>
    </source>
</evidence>
<dbReference type="EMBL" id="PYLS01000001">
    <property type="protein sequence ID" value="PST85283.1"/>
    <property type="molecule type" value="Genomic_DNA"/>
</dbReference>